<organism evidence="1 2">
    <name type="scientific">Granulicella mallensis (strain ATCC BAA-1857 / DSM 23137 / MP5ACTX8)</name>
    <dbReference type="NCBI Taxonomy" id="682795"/>
    <lineage>
        <taxon>Bacteria</taxon>
        <taxon>Pseudomonadati</taxon>
        <taxon>Acidobacteriota</taxon>
        <taxon>Terriglobia</taxon>
        <taxon>Terriglobales</taxon>
        <taxon>Acidobacteriaceae</taxon>
        <taxon>Granulicella</taxon>
    </lineage>
</organism>
<evidence type="ECO:0008006" key="3">
    <source>
        <dbReference type="Google" id="ProtNLM"/>
    </source>
</evidence>
<dbReference type="SUPFAM" id="SSF49452">
    <property type="entry name" value="Starch-binding domain-like"/>
    <property type="match status" value="1"/>
</dbReference>
<dbReference type="SUPFAM" id="SSF49478">
    <property type="entry name" value="Cna protein B-type domain"/>
    <property type="match status" value="1"/>
</dbReference>
<gene>
    <name evidence="1" type="ordered locus">AciX8_0138</name>
</gene>
<dbReference type="GO" id="GO:0030246">
    <property type="term" value="F:carbohydrate binding"/>
    <property type="evidence" value="ECO:0007669"/>
    <property type="project" value="InterPro"/>
</dbReference>
<dbReference type="AlphaFoldDB" id="G8NYT3"/>
<accession>G8NYT3</accession>
<dbReference type="InterPro" id="IPR008993">
    <property type="entry name" value="TIMP-like_OB-fold"/>
</dbReference>
<reference evidence="1 2" key="1">
    <citation type="submission" date="2011-11" db="EMBL/GenBank/DDBJ databases">
        <title>Complete sequence of Granulicella mallensis MP5ACTX8.</title>
        <authorList>
            <consortium name="US DOE Joint Genome Institute"/>
            <person name="Lucas S."/>
            <person name="Copeland A."/>
            <person name="Lapidus A."/>
            <person name="Cheng J.-F."/>
            <person name="Goodwin L."/>
            <person name="Pitluck S."/>
            <person name="Peters L."/>
            <person name="Lu M."/>
            <person name="Detter J.C."/>
            <person name="Han C."/>
            <person name="Tapia R."/>
            <person name="Land M."/>
            <person name="Hauser L."/>
            <person name="Kyrpides N."/>
            <person name="Ivanova N."/>
            <person name="Mikhailova N."/>
            <person name="Pagani I."/>
            <person name="Rawat S."/>
            <person name="Mannisto M."/>
            <person name="Haggblom M."/>
            <person name="Woyke T."/>
        </authorList>
    </citation>
    <scope>NUCLEOTIDE SEQUENCE [LARGE SCALE GENOMIC DNA]</scope>
    <source>
        <strain evidence="2">ATCC BAA-1857 / DSM 23137 / MP5ACTX8</strain>
    </source>
</reference>
<dbReference type="KEGG" id="gma:AciX8_0138"/>
<dbReference type="Gene3D" id="2.40.50.120">
    <property type="match status" value="1"/>
</dbReference>
<dbReference type="InterPro" id="IPR013784">
    <property type="entry name" value="Carb-bd-like_fold"/>
</dbReference>
<sequence length="372" mass="39889">MPGYAVDRDFPMLSLSRHGNLSSMKRRYLWLFVIATVLLAPLARACSCVSRAGCGSFQIRDTLFVGKALSVRIVESKITGISFPVRRRVYRFEVSEALTGAPHTSDVIEIETGMGGGDCGYSFEIGQSYLVDAGHYGENERLSTGICSATQPQGMADGLLREIRAILAHQRLPDLSGVVSRRDSLYSSTPPRPLAGVTVHLIPANGNAYTAVTDAEGVYTVLDLPAAEYHVNYDLPPDLVTYEDAMGHPQMIKIPRSGSAGCHADATALPSGTISGQIVDATGKPVSTSGIVSLRRPGEPHDEPVDPSGQFPDASGQFTLHFVKAGEYQVIFRDFGRVPVRETGLAPSDASPQDIVVVKDGEHLTGIHIVAK</sequence>
<dbReference type="STRING" id="682795.AciX8_0138"/>
<keyword evidence="2" id="KW-1185">Reference proteome</keyword>
<dbReference type="EMBL" id="CP003130">
    <property type="protein sequence ID" value="AEU34496.1"/>
    <property type="molecule type" value="Genomic_DNA"/>
</dbReference>
<proteinExistence type="predicted"/>
<protein>
    <recommendedName>
        <fullName evidence="3">Carboxypeptidase regulatory-like domain-containing protein</fullName>
    </recommendedName>
</protein>
<dbReference type="Proteomes" id="UP000007113">
    <property type="component" value="Chromosome"/>
</dbReference>
<dbReference type="SUPFAM" id="SSF50242">
    <property type="entry name" value="TIMP-like"/>
    <property type="match status" value="1"/>
</dbReference>
<dbReference type="InterPro" id="IPR013783">
    <property type="entry name" value="Ig-like_fold"/>
</dbReference>
<name>G8NYT3_GRAMM</name>
<evidence type="ECO:0000313" key="2">
    <source>
        <dbReference type="Proteomes" id="UP000007113"/>
    </source>
</evidence>
<dbReference type="Gene3D" id="2.60.40.10">
    <property type="entry name" value="Immunoglobulins"/>
    <property type="match status" value="1"/>
</dbReference>
<evidence type="ECO:0000313" key="1">
    <source>
        <dbReference type="EMBL" id="AEU34496.1"/>
    </source>
</evidence>
<dbReference type="HOGENOM" id="CLU_743473_0_0_0"/>